<dbReference type="PANTHER" id="PTHR47643:SF2">
    <property type="entry name" value="TPR DOMAIN PROTEIN (AFU_ORTHOLOGUE AFUA_5G12710)"/>
    <property type="match status" value="1"/>
</dbReference>
<organism evidence="2 3">
    <name type="scientific">Chlamydomonas incerta</name>
    <dbReference type="NCBI Taxonomy" id="51695"/>
    <lineage>
        <taxon>Eukaryota</taxon>
        <taxon>Viridiplantae</taxon>
        <taxon>Chlorophyta</taxon>
        <taxon>core chlorophytes</taxon>
        <taxon>Chlorophyceae</taxon>
        <taxon>CS clade</taxon>
        <taxon>Chlamydomonadales</taxon>
        <taxon>Chlamydomonadaceae</taxon>
        <taxon>Chlamydomonas</taxon>
    </lineage>
</organism>
<keyword evidence="3" id="KW-1185">Reference proteome</keyword>
<dbReference type="Gene3D" id="2.170.270.10">
    <property type="entry name" value="SET domain"/>
    <property type="match status" value="1"/>
</dbReference>
<feature type="region of interest" description="Disordered" evidence="1">
    <location>
        <begin position="1"/>
        <end position="20"/>
    </location>
</feature>
<protein>
    <recommendedName>
        <fullName evidence="4">SET domain-containing protein</fullName>
    </recommendedName>
</protein>
<proteinExistence type="predicted"/>
<feature type="region of interest" description="Disordered" evidence="1">
    <location>
        <begin position="167"/>
        <end position="192"/>
    </location>
</feature>
<dbReference type="AlphaFoldDB" id="A0A835SNU5"/>
<reference evidence="2" key="1">
    <citation type="journal article" date="2020" name="bioRxiv">
        <title>Comparative genomics of Chlamydomonas.</title>
        <authorList>
            <person name="Craig R.J."/>
            <person name="Hasan A.R."/>
            <person name="Ness R.W."/>
            <person name="Keightley P.D."/>
        </authorList>
    </citation>
    <scope>NUCLEOTIDE SEQUENCE</scope>
    <source>
        <strain evidence="2">SAG 7.73</strain>
    </source>
</reference>
<dbReference type="InterPro" id="IPR053209">
    <property type="entry name" value="Gramillin-biosynth_MTr"/>
</dbReference>
<evidence type="ECO:0000256" key="1">
    <source>
        <dbReference type="SAM" id="MobiDB-lite"/>
    </source>
</evidence>
<evidence type="ECO:0008006" key="4">
    <source>
        <dbReference type="Google" id="ProtNLM"/>
    </source>
</evidence>
<dbReference type="InterPro" id="IPR046341">
    <property type="entry name" value="SET_dom_sf"/>
</dbReference>
<dbReference type="Proteomes" id="UP000650467">
    <property type="component" value="Unassembled WGS sequence"/>
</dbReference>
<dbReference type="PANTHER" id="PTHR47643">
    <property type="entry name" value="TPR DOMAIN PROTEIN (AFU_ORTHOLOGUE AFUA_5G12710)"/>
    <property type="match status" value="1"/>
</dbReference>
<dbReference type="CDD" id="cd20071">
    <property type="entry name" value="SET_SMYD"/>
    <property type="match status" value="1"/>
</dbReference>
<evidence type="ECO:0000313" key="3">
    <source>
        <dbReference type="Proteomes" id="UP000650467"/>
    </source>
</evidence>
<evidence type="ECO:0000313" key="2">
    <source>
        <dbReference type="EMBL" id="KAG2430567.1"/>
    </source>
</evidence>
<dbReference type="SUPFAM" id="SSF82199">
    <property type="entry name" value="SET domain"/>
    <property type="match status" value="1"/>
</dbReference>
<gene>
    <name evidence="2" type="ORF">HXX76_010086</name>
</gene>
<feature type="compositionally biased region" description="Low complexity" evidence="1">
    <location>
        <begin position="265"/>
        <end position="281"/>
    </location>
</feature>
<comment type="caution">
    <text evidence="2">The sequence shown here is derived from an EMBL/GenBank/DDBJ whole genome shotgun (WGS) entry which is preliminary data.</text>
</comment>
<dbReference type="EMBL" id="JAEHOC010000027">
    <property type="protein sequence ID" value="KAG2430567.1"/>
    <property type="molecule type" value="Genomic_DNA"/>
</dbReference>
<accession>A0A835SNU5</accession>
<name>A0A835SNU5_CHLIN</name>
<feature type="compositionally biased region" description="Gly residues" evidence="1">
    <location>
        <begin position="282"/>
        <end position="292"/>
    </location>
</feature>
<dbReference type="OrthoDB" id="545016at2759"/>
<feature type="region of interest" description="Disordered" evidence="1">
    <location>
        <begin position="265"/>
        <end position="292"/>
    </location>
</feature>
<sequence length="677" mass="67792">MLTSQAFTPRRTVGPMQLDRIPGKGLGWRTTRDVLPGELLLASLPLAVLYGKPGEPPPNEELVAALRQRWPRMTPRERRWLQLLGDCCAASAAASAAAAAAAAAALNQALGGRPGPGPQAGALSATAAAGAGAAAAAVAPLSAPVGQVASLSELLAQAQELLSSAAAEEDEAAAATAESGAEGNGSGNDLLPPALFGSAAKKSTFTSPLLTAAATGSSNGSSSSSGGGLVVDVVARYSYCEAREDAAVAELLDLDLGLEDGLPQGAAGSSTAGSSSSSSVDGGAGAGGGRGGGSEGVSVAGLWPELGLLNHSCAPNAALLVVGGALYVRAGWALLEGEEVTISYLGAGLFTDVASRRAALRGSHGFVCCCPRCIMEQEHFPSRRSPGLEAARAAARAAAAAAAAEAAARTAGGPGAEAAGGIGGRVAGGPQEVGSQEVGRQEVEAALDDVLKAEALMGRRNPGLLQAVLDFVFGSGRFAAAAAPDHLLLRDSGAALGSELEAALQAVLTAASRPRQQQAELLQRLEGILAQVERNCAALELPPRGRLLVLGSVFGVLRLTTELGELSQQATPERRLQLLVAAAEVLEAVAPGSDAHVTAAVKAASMARRVHGAEGTAARRAELAAAAAHVARYGRGLLTEPGLLRRMAATRRRLATGSGLAARTGVLAWVLQVGGTE</sequence>